<keyword evidence="2" id="KW-0804">Transcription</keyword>
<sequence length="240" mass="26622">MGTIELLWRRELPAAPRRGRPPRFTVDAVVAAAIAVADRTGLSFTLRDVAQALAAPVMSVYSYIDGREQLLELMVDQCRADMTHRGLSGDWEARLRSVAADNARLFDEHPWMADIESERTVLGPGTLAKYERELAAVEPLGLSDTDKDAALTLVLDFVRSCARARAHARRERTQESPEQWWQREGAKLATLGVTERYPLASRVGTAAGQAHSAAHDADAHYEFGLRAILHGIDALDRRQR</sequence>
<accession>A0A7I7M743</accession>
<dbReference type="RefSeq" id="WP_163721217.1">
    <property type="nucleotide sequence ID" value="NZ_AP022574.1"/>
</dbReference>
<dbReference type="InterPro" id="IPR004111">
    <property type="entry name" value="Repressor_TetR_C"/>
</dbReference>
<protein>
    <submittedName>
        <fullName evidence="4">TetR family transcriptional regulator</fullName>
    </submittedName>
</protein>
<dbReference type="KEGG" id="mpsc:MPSYJ_14660"/>
<keyword evidence="1" id="KW-0805">Transcription regulation</keyword>
<dbReference type="AlphaFoldDB" id="A0A7I7M743"/>
<evidence type="ECO:0000259" key="3">
    <source>
        <dbReference type="Pfam" id="PF02909"/>
    </source>
</evidence>
<dbReference type="InterPro" id="IPR009057">
    <property type="entry name" value="Homeodomain-like_sf"/>
</dbReference>
<reference evidence="4 5" key="1">
    <citation type="journal article" date="2019" name="Emerg. Microbes Infect.">
        <title>Comprehensive subspecies identification of 175 nontuberculous mycobacteria species based on 7547 genomic profiles.</title>
        <authorList>
            <person name="Matsumoto Y."/>
            <person name="Kinjo T."/>
            <person name="Motooka D."/>
            <person name="Nabeya D."/>
            <person name="Jung N."/>
            <person name="Uechi K."/>
            <person name="Horii T."/>
            <person name="Iida T."/>
            <person name="Fujita J."/>
            <person name="Nakamura S."/>
        </authorList>
    </citation>
    <scope>NUCLEOTIDE SEQUENCE [LARGE SCALE GENOMIC DNA]</scope>
    <source>
        <strain evidence="4 5">JCM 13323</strain>
    </source>
</reference>
<organism evidence="4 5">
    <name type="scientific">Mycolicibacterium psychrotolerans</name>
    <dbReference type="NCBI Taxonomy" id="216929"/>
    <lineage>
        <taxon>Bacteria</taxon>
        <taxon>Bacillati</taxon>
        <taxon>Actinomycetota</taxon>
        <taxon>Actinomycetes</taxon>
        <taxon>Mycobacteriales</taxon>
        <taxon>Mycobacteriaceae</taxon>
        <taxon>Mycolicibacterium</taxon>
    </lineage>
</organism>
<dbReference type="InterPro" id="IPR036271">
    <property type="entry name" value="Tet_transcr_reg_TetR-rel_C_sf"/>
</dbReference>
<evidence type="ECO:0000313" key="5">
    <source>
        <dbReference type="Proteomes" id="UP000466514"/>
    </source>
</evidence>
<dbReference type="GO" id="GO:0045892">
    <property type="term" value="P:negative regulation of DNA-templated transcription"/>
    <property type="evidence" value="ECO:0007669"/>
    <property type="project" value="InterPro"/>
</dbReference>
<proteinExistence type="predicted"/>
<dbReference type="SUPFAM" id="SSF46689">
    <property type="entry name" value="Homeodomain-like"/>
    <property type="match status" value="1"/>
</dbReference>
<evidence type="ECO:0000256" key="1">
    <source>
        <dbReference type="ARBA" id="ARBA00023015"/>
    </source>
</evidence>
<dbReference type="Gene3D" id="1.10.357.10">
    <property type="entry name" value="Tetracycline Repressor, domain 2"/>
    <property type="match status" value="1"/>
</dbReference>
<gene>
    <name evidence="4" type="ORF">MPSYJ_14660</name>
</gene>
<name>A0A7I7M743_9MYCO</name>
<dbReference type="Proteomes" id="UP000466514">
    <property type="component" value="Chromosome"/>
</dbReference>
<feature type="domain" description="Tetracycline repressor TetR C-terminal" evidence="3">
    <location>
        <begin position="89"/>
        <end position="234"/>
    </location>
</feature>
<evidence type="ECO:0000313" key="4">
    <source>
        <dbReference type="EMBL" id="BBX68005.1"/>
    </source>
</evidence>
<keyword evidence="5" id="KW-1185">Reference proteome</keyword>
<dbReference type="Pfam" id="PF02909">
    <property type="entry name" value="TetR_C_1"/>
    <property type="match status" value="1"/>
</dbReference>
<dbReference type="Gene3D" id="1.10.10.60">
    <property type="entry name" value="Homeodomain-like"/>
    <property type="match status" value="1"/>
</dbReference>
<dbReference type="EMBL" id="AP022574">
    <property type="protein sequence ID" value="BBX68005.1"/>
    <property type="molecule type" value="Genomic_DNA"/>
</dbReference>
<evidence type="ECO:0000256" key="2">
    <source>
        <dbReference type="ARBA" id="ARBA00023163"/>
    </source>
</evidence>
<dbReference type="SUPFAM" id="SSF48498">
    <property type="entry name" value="Tetracyclin repressor-like, C-terminal domain"/>
    <property type="match status" value="1"/>
</dbReference>